<dbReference type="GO" id="GO:0008652">
    <property type="term" value="P:amino acid biosynthetic process"/>
    <property type="evidence" value="ECO:0007669"/>
    <property type="project" value="UniProtKB-KW"/>
</dbReference>
<dbReference type="Gene3D" id="1.10.3130.10">
    <property type="entry name" value="serine acetyltransferase, domain 1"/>
    <property type="match status" value="1"/>
</dbReference>
<dbReference type="Proteomes" id="UP000184543">
    <property type="component" value="Unassembled WGS sequence"/>
</dbReference>
<gene>
    <name evidence="4" type="ORF">SAMN04488513_102168</name>
</gene>
<dbReference type="AlphaFoldDB" id="A0A1M6ET93"/>
<dbReference type="CDD" id="cd03354">
    <property type="entry name" value="LbH_SAT"/>
    <property type="match status" value="1"/>
</dbReference>
<dbReference type="STRING" id="192903.SAMN04488513_102168"/>
<dbReference type="InterPro" id="IPR011004">
    <property type="entry name" value="Trimer_LpxA-like_sf"/>
</dbReference>
<name>A0A1M6ET93_9FLAO</name>
<dbReference type="Gene3D" id="2.160.10.10">
    <property type="entry name" value="Hexapeptide repeat proteins"/>
    <property type="match status" value="1"/>
</dbReference>
<accession>A0A1M6ET93</accession>
<proteinExistence type="predicted"/>
<evidence type="ECO:0000256" key="1">
    <source>
        <dbReference type="ARBA" id="ARBA00022605"/>
    </source>
</evidence>
<dbReference type="InterPro" id="IPR042122">
    <property type="entry name" value="Ser_AcTrfase_N_sf"/>
</dbReference>
<keyword evidence="5" id="KW-1185">Reference proteome</keyword>
<reference evidence="5" key="1">
    <citation type="submission" date="2016-11" db="EMBL/GenBank/DDBJ databases">
        <authorList>
            <person name="Varghese N."/>
            <person name="Submissions S."/>
        </authorList>
    </citation>
    <scope>NUCLEOTIDE SEQUENCE [LARGE SCALE GENOMIC DNA]</scope>
    <source>
        <strain evidence="5">DSM 19858</strain>
    </source>
</reference>
<sequence length="271" mass="30352">MTNSSFFMDRKSIIDQIKKHKKQPNLRYTLKEKTEVFTDLLFYTLFDSDTAVAKNLDKLEEQFDGLVDLACWDVDKSCKAVWNNYVSKLPHILERLNLDAEATLNCDPASLSIEEVYMAYPGFYAIAIYRLSHELYLEGFPLVPRLMTEYAHRQTGVDINPGAEIGNSFHIDHGTGVVIGETAIIKDHVKIYQGVTLGGLYVAKHLQKTKRHPTIENNVTIYANATILGGETVIGENSIIGGNAWITASVPPNSTVFHTPEIKIKTLPHVS</sequence>
<keyword evidence="3" id="KW-0012">Acyltransferase</keyword>
<evidence type="ECO:0000313" key="4">
    <source>
        <dbReference type="EMBL" id="SHI88625.1"/>
    </source>
</evidence>
<organism evidence="4 5">
    <name type="scientific">Pseudozobellia thermophila</name>
    <dbReference type="NCBI Taxonomy" id="192903"/>
    <lineage>
        <taxon>Bacteria</taxon>
        <taxon>Pseudomonadati</taxon>
        <taxon>Bacteroidota</taxon>
        <taxon>Flavobacteriia</taxon>
        <taxon>Flavobacteriales</taxon>
        <taxon>Flavobacteriaceae</taxon>
        <taxon>Pseudozobellia</taxon>
    </lineage>
</organism>
<keyword evidence="2 4" id="KW-0808">Transferase</keyword>
<dbReference type="InterPro" id="IPR045304">
    <property type="entry name" value="LbH_SAT"/>
</dbReference>
<evidence type="ECO:0000256" key="2">
    <source>
        <dbReference type="ARBA" id="ARBA00022679"/>
    </source>
</evidence>
<dbReference type="GO" id="GO:0016746">
    <property type="term" value="F:acyltransferase activity"/>
    <property type="evidence" value="ECO:0007669"/>
    <property type="project" value="UniProtKB-KW"/>
</dbReference>
<dbReference type="SUPFAM" id="SSF51161">
    <property type="entry name" value="Trimeric LpxA-like enzymes"/>
    <property type="match status" value="1"/>
</dbReference>
<dbReference type="PANTHER" id="PTHR42811">
    <property type="entry name" value="SERINE ACETYLTRANSFERASE"/>
    <property type="match status" value="1"/>
</dbReference>
<dbReference type="EMBL" id="FQYU01000002">
    <property type="protein sequence ID" value="SHI88625.1"/>
    <property type="molecule type" value="Genomic_DNA"/>
</dbReference>
<evidence type="ECO:0000313" key="5">
    <source>
        <dbReference type="Proteomes" id="UP000184543"/>
    </source>
</evidence>
<dbReference type="InterPro" id="IPR053376">
    <property type="entry name" value="Serine_acetyltransferase"/>
</dbReference>
<keyword evidence="1" id="KW-0028">Amino-acid biosynthesis</keyword>
<evidence type="ECO:0000256" key="3">
    <source>
        <dbReference type="ARBA" id="ARBA00023315"/>
    </source>
</evidence>
<protein>
    <submittedName>
        <fullName evidence="4">Serine O-acetyltransferase</fullName>
    </submittedName>
</protein>
<dbReference type="NCBIfam" id="NF041874">
    <property type="entry name" value="EPS_EpsC"/>
    <property type="match status" value="1"/>
</dbReference>